<dbReference type="Proteomes" id="UP000284006">
    <property type="component" value="Unassembled WGS sequence"/>
</dbReference>
<accession>A0A418XGP6</accession>
<dbReference type="EMBL" id="QYUP01000144">
    <property type="protein sequence ID" value="RJG11638.1"/>
    <property type="molecule type" value="Genomic_DNA"/>
</dbReference>
<dbReference type="RefSeq" id="WP_119812192.1">
    <property type="nucleotide sequence ID" value="NZ_QYUP01000144.1"/>
</dbReference>
<organism evidence="2 3">
    <name type="scientific">Massilia cavernae</name>
    <dbReference type="NCBI Taxonomy" id="2320864"/>
    <lineage>
        <taxon>Bacteria</taxon>
        <taxon>Pseudomonadati</taxon>
        <taxon>Pseudomonadota</taxon>
        <taxon>Betaproteobacteria</taxon>
        <taxon>Burkholderiales</taxon>
        <taxon>Oxalobacteraceae</taxon>
        <taxon>Telluria group</taxon>
        <taxon>Massilia</taxon>
    </lineage>
</organism>
<reference evidence="2 3" key="1">
    <citation type="submission" date="2018-09" db="EMBL/GenBank/DDBJ databases">
        <authorList>
            <person name="Zhu H."/>
        </authorList>
    </citation>
    <scope>NUCLEOTIDE SEQUENCE [LARGE SCALE GENOMIC DNA]</scope>
    <source>
        <strain evidence="2 3">K1S02-61</strain>
    </source>
</reference>
<evidence type="ECO:0000313" key="3">
    <source>
        <dbReference type="Proteomes" id="UP000284006"/>
    </source>
</evidence>
<gene>
    <name evidence="2" type="ORF">D3872_18495</name>
</gene>
<keyword evidence="3" id="KW-1185">Reference proteome</keyword>
<dbReference type="AlphaFoldDB" id="A0A418XGP6"/>
<evidence type="ECO:0000256" key="1">
    <source>
        <dbReference type="SAM" id="SignalP"/>
    </source>
</evidence>
<comment type="caution">
    <text evidence="2">The sequence shown here is derived from an EMBL/GenBank/DDBJ whole genome shotgun (WGS) entry which is preliminary data.</text>
</comment>
<proteinExistence type="predicted"/>
<feature type="signal peptide" evidence="1">
    <location>
        <begin position="1"/>
        <end position="18"/>
    </location>
</feature>
<evidence type="ECO:0000313" key="2">
    <source>
        <dbReference type="EMBL" id="RJG11638.1"/>
    </source>
</evidence>
<sequence>MKPFILAALLAAAGAAHGQNLALPEPMKLAPQAGAAGSMDAAETPMLADESGGGFREWYAGQKRPAVVVYFNRELANCRPAGKAAGAC</sequence>
<dbReference type="OrthoDB" id="9826961at2"/>
<name>A0A418XGP6_9BURK</name>
<feature type="chain" id="PRO_5019567627" evidence="1">
    <location>
        <begin position="19"/>
        <end position="88"/>
    </location>
</feature>
<protein>
    <submittedName>
        <fullName evidence="2">Uncharacterized protein</fullName>
    </submittedName>
</protein>
<keyword evidence="1" id="KW-0732">Signal</keyword>